<protein>
    <submittedName>
        <fullName evidence="3">Uncharacterized protein</fullName>
    </submittedName>
</protein>
<dbReference type="AlphaFoldDB" id="A0A9P8W631"/>
<name>A0A9P8W631_9HYPO</name>
<evidence type="ECO:0000313" key="3">
    <source>
        <dbReference type="EMBL" id="KAH6890508.1"/>
    </source>
</evidence>
<organism evidence="3 4">
    <name type="scientific">Thelonectria olida</name>
    <dbReference type="NCBI Taxonomy" id="1576542"/>
    <lineage>
        <taxon>Eukaryota</taxon>
        <taxon>Fungi</taxon>
        <taxon>Dikarya</taxon>
        <taxon>Ascomycota</taxon>
        <taxon>Pezizomycotina</taxon>
        <taxon>Sordariomycetes</taxon>
        <taxon>Hypocreomycetidae</taxon>
        <taxon>Hypocreales</taxon>
        <taxon>Nectriaceae</taxon>
        <taxon>Thelonectria</taxon>
    </lineage>
</organism>
<evidence type="ECO:0000256" key="1">
    <source>
        <dbReference type="SAM" id="MobiDB-lite"/>
    </source>
</evidence>
<keyword evidence="2" id="KW-0472">Membrane</keyword>
<evidence type="ECO:0000256" key="2">
    <source>
        <dbReference type="SAM" id="Phobius"/>
    </source>
</evidence>
<reference evidence="3 4" key="1">
    <citation type="journal article" date="2021" name="Nat. Commun.">
        <title>Genetic determinants of endophytism in the Arabidopsis root mycobiome.</title>
        <authorList>
            <person name="Mesny F."/>
            <person name="Miyauchi S."/>
            <person name="Thiergart T."/>
            <person name="Pickel B."/>
            <person name="Atanasova L."/>
            <person name="Karlsson M."/>
            <person name="Huettel B."/>
            <person name="Barry K.W."/>
            <person name="Haridas S."/>
            <person name="Chen C."/>
            <person name="Bauer D."/>
            <person name="Andreopoulos W."/>
            <person name="Pangilinan J."/>
            <person name="LaButti K."/>
            <person name="Riley R."/>
            <person name="Lipzen A."/>
            <person name="Clum A."/>
            <person name="Drula E."/>
            <person name="Henrissat B."/>
            <person name="Kohler A."/>
            <person name="Grigoriev I.V."/>
            <person name="Martin F.M."/>
            <person name="Hacquard S."/>
        </authorList>
    </citation>
    <scope>NUCLEOTIDE SEQUENCE [LARGE SCALE GENOMIC DNA]</scope>
    <source>
        <strain evidence="3 4">MPI-CAGE-CH-0241</strain>
    </source>
</reference>
<feature type="transmembrane region" description="Helical" evidence="2">
    <location>
        <begin position="106"/>
        <end position="126"/>
    </location>
</feature>
<dbReference type="Proteomes" id="UP000777438">
    <property type="component" value="Unassembled WGS sequence"/>
</dbReference>
<evidence type="ECO:0000313" key="4">
    <source>
        <dbReference type="Proteomes" id="UP000777438"/>
    </source>
</evidence>
<gene>
    <name evidence="3" type="ORF">B0T10DRAFT_321575</name>
</gene>
<keyword evidence="4" id="KW-1185">Reference proteome</keyword>
<feature type="transmembrane region" description="Helical" evidence="2">
    <location>
        <begin position="68"/>
        <end position="94"/>
    </location>
</feature>
<keyword evidence="2" id="KW-0812">Transmembrane</keyword>
<feature type="transmembrane region" description="Helical" evidence="2">
    <location>
        <begin position="146"/>
        <end position="168"/>
    </location>
</feature>
<keyword evidence="2" id="KW-1133">Transmembrane helix</keyword>
<dbReference type="EMBL" id="JAGPYM010000009">
    <property type="protein sequence ID" value="KAH6890508.1"/>
    <property type="molecule type" value="Genomic_DNA"/>
</dbReference>
<comment type="caution">
    <text evidence="3">The sequence shown here is derived from an EMBL/GenBank/DDBJ whole genome shotgun (WGS) entry which is preliminary data.</text>
</comment>
<feature type="region of interest" description="Disordered" evidence="1">
    <location>
        <begin position="174"/>
        <end position="197"/>
    </location>
</feature>
<proteinExistence type="predicted"/>
<feature type="compositionally biased region" description="Polar residues" evidence="1">
    <location>
        <begin position="183"/>
        <end position="197"/>
    </location>
</feature>
<accession>A0A9P8W631</accession>
<dbReference type="OrthoDB" id="5092327at2759"/>
<sequence>MGFKELFFAAFPRQLLRLLILIFALLSFALSIQAIISTARIKRCKDVPKEHDPEKTMYWVRVCSCGDWFPYLLLAGAALIWWTSAVATLFFLFAVPKEAASRIPRYVARVFAALLLISLPAFYLGWKTYGPFNKHLEIDPGSRTKATLTVAHLTFYIGIIILLLSLILDFPRSHGSDNEKSRNSSYTSRGGDTLSNA</sequence>